<proteinExistence type="predicted"/>
<dbReference type="RefSeq" id="WP_307335709.1">
    <property type="nucleotide sequence ID" value="NZ_JAUSUD010000001.1"/>
</dbReference>
<keyword evidence="3" id="KW-1185">Reference proteome</keyword>
<evidence type="ECO:0000313" key="2">
    <source>
        <dbReference type="EMBL" id="MDQ0228907.1"/>
    </source>
</evidence>
<gene>
    <name evidence="2" type="ORF">J2S19_000157</name>
</gene>
<evidence type="ECO:0008006" key="4">
    <source>
        <dbReference type="Google" id="ProtNLM"/>
    </source>
</evidence>
<accession>A0ABT9ZAN7</accession>
<evidence type="ECO:0000313" key="3">
    <source>
        <dbReference type="Proteomes" id="UP001234495"/>
    </source>
</evidence>
<keyword evidence="1" id="KW-0472">Membrane</keyword>
<sequence>MSHYLMRNTEPQPYADERFFLGGPFVGGLLGGLVGTTIFRPRPPYSPYGYGPYGGYGVPYGGGYGYPYGGGYGYPYGGYYR</sequence>
<reference evidence="2 3" key="1">
    <citation type="submission" date="2023-07" db="EMBL/GenBank/DDBJ databases">
        <title>Genomic Encyclopedia of Type Strains, Phase IV (KMG-IV): sequencing the most valuable type-strain genomes for metagenomic binning, comparative biology and taxonomic classification.</title>
        <authorList>
            <person name="Goeker M."/>
        </authorList>
    </citation>
    <scope>NUCLEOTIDE SEQUENCE [LARGE SCALE GENOMIC DNA]</scope>
    <source>
        <strain evidence="2 3">DSM 29005</strain>
    </source>
</reference>
<feature type="transmembrane region" description="Helical" evidence="1">
    <location>
        <begin position="20"/>
        <end position="39"/>
    </location>
</feature>
<evidence type="ECO:0000256" key="1">
    <source>
        <dbReference type="SAM" id="Phobius"/>
    </source>
</evidence>
<keyword evidence="1" id="KW-1133">Transmembrane helix</keyword>
<dbReference type="EMBL" id="JAUSUD010000001">
    <property type="protein sequence ID" value="MDQ0228907.1"/>
    <property type="molecule type" value="Genomic_DNA"/>
</dbReference>
<protein>
    <recommendedName>
        <fullName evidence="4">Spore coat protein</fullName>
    </recommendedName>
</protein>
<comment type="caution">
    <text evidence="2">The sequence shown here is derived from an EMBL/GenBank/DDBJ whole genome shotgun (WGS) entry which is preliminary data.</text>
</comment>
<keyword evidence="1" id="KW-0812">Transmembrane</keyword>
<name>A0ABT9ZAN7_9BACI</name>
<dbReference type="Proteomes" id="UP001234495">
    <property type="component" value="Unassembled WGS sequence"/>
</dbReference>
<organism evidence="2 3">
    <name type="scientific">Metabacillus malikii</name>
    <dbReference type="NCBI Taxonomy" id="1504265"/>
    <lineage>
        <taxon>Bacteria</taxon>
        <taxon>Bacillati</taxon>
        <taxon>Bacillota</taxon>
        <taxon>Bacilli</taxon>
        <taxon>Bacillales</taxon>
        <taxon>Bacillaceae</taxon>
        <taxon>Metabacillus</taxon>
    </lineage>
</organism>